<evidence type="ECO:0000313" key="9">
    <source>
        <dbReference type="EMBL" id="QEW28671.1"/>
    </source>
</evidence>
<evidence type="ECO:0000256" key="7">
    <source>
        <dbReference type="ARBA" id="ARBA00023180"/>
    </source>
</evidence>
<dbReference type="PANTHER" id="PTHR12137">
    <property type="entry name" value="CARBOHYDRATE SULFOTRANSFERASE"/>
    <property type="match status" value="1"/>
</dbReference>
<dbReference type="STRING" id="540747.SAMN04488031_11675"/>
<evidence type="ECO:0000256" key="4">
    <source>
        <dbReference type="ARBA" id="ARBA00022989"/>
    </source>
</evidence>
<dbReference type="InterPro" id="IPR005331">
    <property type="entry name" value="Sulfotransferase"/>
</dbReference>
<dbReference type="Pfam" id="PF03567">
    <property type="entry name" value="Sulfotransfer_2"/>
    <property type="match status" value="1"/>
</dbReference>
<dbReference type="GO" id="GO:0016020">
    <property type="term" value="C:membrane"/>
    <property type="evidence" value="ECO:0007669"/>
    <property type="project" value="InterPro"/>
</dbReference>
<dbReference type="PATRIC" id="fig|540747.5.peg.3172"/>
<dbReference type="EMBL" id="CP031598">
    <property type="protein sequence ID" value="QEW28671.1"/>
    <property type="molecule type" value="Genomic_DNA"/>
</dbReference>
<evidence type="ECO:0000313" key="10">
    <source>
        <dbReference type="Proteomes" id="UP000051401"/>
    </source>
</evidence>
<dbReference type="AlphaFoldDB" id="A0A0T5P2K6"/>
<dbReference type="GO" id="GO:0016051">
    <property type="term" value="P:carbohydrate biosynthetic process"/>
    <property type="evidence" value="ECO:0007669"/>
    <property type="project" value="InterPro"/>
</dbReference>
<evidence type="ECO:0000256" key="3">
    <source>
        <dbReference type="ARBA" id="ARBA00022692"/>
    </source>
</evidence>
<keyword evidence="7" id="KW-0325">Glycoprotein</keyword>
<dbReference type="PANTHER" id="PTHR12137:SF54">
    <property type="entry name" value="CARBOHYDRATE SULFOTRANSFERASE"/>
    <property type="match status" value="1"/>
</dbReference>
<dbReference type="EMBL" id="LAXI01000023">
    <property type="protein sequence ID" value="KRS15340.1"/>
    <property type="molecule type" value="Genomic_DNA"/>
</dbReference>
<evidence type="ECO:0000256" key="5">
    <source>
        <dbReference type="ARBA" id="ARBA00023034"/>
    </source>
</evidence>
<name>A0A0T5P2K6_9RHOB</name>
<reference evidence="8 10" key="1">
    <citation type="submission" date="2015-04" db="EMBL/GenBank/DDBJ databases">
        <title>The draft genome sequence of Roseovarius indicus B108T.</title>
        <authorList>
            <person name="Li G."/>
            <person name="Lai Q."/>
            <person name="Shao Z."/>
            <person name="Yan P."/>
        </authorList>
    </citation>
    <scope>NUCLEOTIDE SEQUENCE [LARGE SCALE GENOMIC DNA]</scope>
    <source>
        <strain evidence="8 10">B108</strain>
    </source>
</reference>
<keyword evidence="6" id="KW-0472">Membrane</keyword>
<dbReference type="KEGG" id="rid:RIdsm_04509"/>
<evidence type="ECO:0000256" key="6">
    <source>
        <dbReference type="ARBA" id="ARBA00023136"/>
    </source>
</evidence>
<dbReference type="Proteomes" id="UP000325785">
    <property type="component" value="Chromosome"/>
</dbReference>
<keyword evidence="5" id="KW-0333">Golgi apparatus</keyword>
<organism evidence="8 10">
    <name type="scientific">Roseovarius indicus</name>
    <dbReference type="NCBI Taxonomy" id="540747"/>
    <lineage>
        <taxon>Bacteria</taxon>
        <taxon>Pseudomonadati</taxon>
        <taxon>Pseudomonadota</taxon>
        <taxon>Alphaproteobacteria</taxon>
        <taxon>Rhodobacterales</taxon>
        <taxon>Roseobacteraceae</taxon>
        <taxon>Roseovarius</taxon>
    </lineage>
</organism>
<keyword evidence="10" id="KW-1185">Reference proteome</keyword>
<proteinExistence type="predicted"/>
<dbReference type="OrthoDB" id="7867346at2"/>
<evidence type="ECO:0000256" key="2">
    <source>
        <dbReference type="ARBA" id="ARBA00022679"/>
    </source>
</evidence>
<dbReference type="Proteomes" id="UP000051401">
    <property type="component" value="Unassembled WGS sequence"/>
</dbReference>
<comment type="subcellular location">
    <subcellularLocation>
        <location evidence="1">Golgi apparatus membrane</location>
        <topology evidence="1">Single-pass type II membrane protein</topology>
    </subcellularLocation>
</comment>
<reference evidence="9 11" key="2">
    <citation type="submission" date="2018-08" db="EMBL/GenBank/DDBJ databases">
        <title>Genetic Globetrotter - A new plasmid hitch-hiking vast phylogenetic and geographic distances.</title>
        <authorList>
            <person name="Vollmers J."/>
            <person name="Petersen J."/>
        </authorList>
    </citation>
    <scope>NUCLEOTIDE SEQUENCE [LARGE SCALE GENOMIC DNA]</scope>
    <source>
        <strain evidence="9 11">DSM 26383</strain>
    </source>
</reference>
<evidence type="ECO:0000313" key="11">
    <source>
        <dbReference type="Proteomes" id="UP000325785"/>
    </source>
</evidence>
<dbReference type="RefSeq" id="WP_057820381.1">
    <property type="nucleotide sequence ID" value="NZ_CP031598.1"/>
</dbReference>
<evidence type="ECO:0000313" key="8">
    <source>
        <dbReference type="EMBL" id="KRS15340.1"/>
    </source>
</evidence>
<accession>A0A0T5P2K6</accession>
<protein>
    <submittedName>
        <fullName evidence="9">Sulfotransferase family protein</fullName>
    </submittedName>
</protein>
<gene>
    <name evidence="9" type="ORF">RIdsm_04509</name>
    <name evidence="8" type="ORF">XM52_24095</name>
</gene>
<dbReference type="GO" id="GO:0008146">
    <property type="term" value="F:sulfotransferase activity"/>
    <property type="evidence" value="ECO:0007669"/>
    <property type="project" value="InterPro"/>
</dbReference>
<keyword evidence="3" id="KW-0812">Transmembrane</keyword>
<keyword evidence="4" id="KW-1133">Transmembrane helix</keyword>
<evidence type="ECO:0000256" key="1">
    <source>
        <dbReference type="ARBA" id="ARBA00004323"/>
    </source>
</evidence>
<sequence>MSPIKEILANYRNRRHLLQNMHLPAKPYGGPDFLYMKNHKAACTNVLTLLITQMHHALGGEQAPEISMDGVHNLPTDYLRAGARGLNWETAQDALTGPGWFRFTMVRDPLSRTVSAWSDKLQPGSNPRHLRDLNTYLGRPADTEINLPAFLDLLAQDDGARDLDRHWRPQHKEISYGLVSYDLIGRVEAMDDARRAITRALFGAGGEAVEVIDTRKHLGHRTASQQHRDSLTAADRRNVDRAFARDFEMYEKIAGMEAA</sequence>
<keyword evidence="2 9" id="KW-0808">Transferase</keyword>
<dbReference type="InterPro" id="IPR018011">
    <property type="entry name" value="Carb_sulfotrans_8-10"/>
</dbReference>